<feature type="domain" description="RecF/RecN/SMC N-terminal" evidence="7">
    <location>
        <begin position="363"/>
        <end position="1127"/>
    </location>
</feature>
<gene>
    <name evidence="6 8" type="primary">smc</name>
    <name evidence="8" type="ORF">EOE67_06305</name>
</gene>
<dbReference type="OrthoDB" id="9808768at2"/>
<dbReference type="NCBIfam" id="TIGR02168">
    <property type="entry name" value="SMC_prok_B"/>
    <property type="match status" value="1"/>
</dbReference>
<accession>A0A437R1N7</accession>
<feature type="domain" description="RecF/RecN/SMC N-terminal" evidence="7">
    <location>
        <begin position="3"/>
        <end position="243"/>
    </location>
</feature>
<name>A0A437R1N7_9GAMM</name>
<dbReference type="InterPro" id="IPR003395">
    <property type="entry name" value="RecF/RecN/SMC_N"/>
</dbReference>
<dbReference type="InterPro" id="IPR027417">
    <property type="entry name" value="P-loop_NTPase"/>
</dbReference>
<evidence type="ECO:0000256" key="3">
    <source>
        <dbReference type="ARBA" id="ARBA00022840"/>
    </source>
</evidence>
<feature type="coiled-coil region" evidence="6">
    <location>
        <begin position="637"/>
        <end position="818"/>
    </location>
</feature>
<feature type="coiled-coil region" evidence="6">
    <location>
        <begin position="861"/>
        <end position="895"/>
    </location>
</feature>
<evidence type="ECO:0000256" key="2">
    <source>
        <dbReference type="ARBA" id="ARBA00022741"/>
    </source>
</evidence>
<organism evidence="8 9">
    <name type="scientific">Rheinheimera riviphila</name>
    <dbReference type="NCBI Taxonomy" id="1834037"/>
    <lineage>
        <taxon>Bacteria</taxon>
        <taxon>Pseudomonadati</taxon>
        <taxon>Pseudomonadota</taxon>
        <taxon>Gammaproteobacteria</taxon>
        <taxon>Chromatiales</taxon>
        <taxon>Chromatiaceae</taxon>
        <taxon>Rheinheimera</taxon>
    </lineage>
</organism>
<dbReference type="InterPro" id="IPR011890">
    <property type="entry name" value="SMC_prok"/>
</dbReference>
<reference evidence="8 9" key="1">
    <citation type="submission" date="2019-01" db="EMBL/GenBank/DDBJ databases">
        <authorList>
            <person name="Chen W.-M."/>
        </authorList>
    </citation>
    <scope>NUCLEOTIDE SEQUENCE [LARGE SCALE GENOMIC DNA]</scope>
    <source>
        <strain evidence="8 9">KYPC3</strain>
    </source>
</reference>
<protein>
    <recommendedName>
        <fullName evidence="6">Chromosome partition protein Smc</fullName>
    </recommendedName>
</protein>
<proteinExistence type="inferred from homology"/>
<dbReference type="Proteomes" id="UP000283077">
    <property type="component" value="Unassembled WGS sequence"/>
</dbReference>
<dbReference type="GO" id="GO:0007062">
    <property type="term" value="P:sister chromatid cohesion"/>
    <property type="evidence" value="ECO:0007669"/>
    <property type="project" value="InterPro"/>
</dbReference>
<comment type="similarity">
    <text evidence="6">Belongs to the SMC family.</text>
</comment>
<dbReference type="RefSeq" id="WP_127698184.1">
    <property type="nucleotide sequence ID" value="NZ_SACS01000004.1"/>
</dbReference>
<feature type="coiled-coil region" evidence="6">
    <location>
        <begin position="377"/>
        <end position="507"/>
    </location>
</feature>
<comment type="function">
    <text evidence="6">Required for chromosome condensation and partitioning.</text>
</comment>
<evidence type="ECO:0000256" key="1">
    <source>
        <dbReference type="ARBA" id="ARBA00022490"/>
    </source>
</evidence>
<keyword evidence="4 6" id="KW-0175">Coiled coil</keyword>
<dbReference type="GO" id="GO:0005524">
    <property type="term" value="F:ATP binding"/>
    <property type="evidence" value="ECO:0007669"/>
    <property type="project" value="UniProtKB-UniRule"/>
</dbReference>
<dbReference type="GO" id="GO:0006260">
    <property type="term" value="P:DNA replication"/>
    <property type="evidence" value="ECO:0007669"/>
    <property type="project" value="UniProtKB-UniRule"/>
</dbReference>
<evidence type="ECO:0000256" key="6">
    <source>
        <dbReference type="HAMAP-Rule" id="MF_01894"/>
    </source>
</evidence>
<keyword evidence="9" id="KW-1185">Reference proteome</keyword>
<evidence type="ECO:0000313" key="8">
    <source>
        <dbReference type="EMBL" id="RVU40648.1"/>
    </source>
</evidence>
<comment type="subunit">
    <text evidence="6">Homodimer.</text>
</comment>
<dbReference type="Pfam" id="PF02463">
    <property type="entry name" value="SMC_N"/>
    <property type="match status" value="2"/>
</dbReference>
<dbReference type="PANTHER" id="PTHR43977">
    <property type="entry name" value="STRUCTURAL MAINTENANCE OF CHROMOSOMES PROTEIN 3"/>
    <property type="match status" value="1"/>
</dbReference>
<comment type="caution">
    <text evidence="8">The sequence shown here is derived from an EMBL/GenBank/DDBJ whole genome shotgun (WGS) entry which is preliminary data.</text>
</comment>
<feature type="binding site" evidence="6">
    <location>
        <begin position="32"/>
        <end position="39"/>
    </location>
    <ligand>
        <name>ATP</name>
        <dbReference type="ChEBI" id="CHEBI:30616"/>
    </ligand>
</feature>
<dbReference type="GO" id="GO:0016887">
    <property type="term" value="F:ATP hydrolysis activity"/>
    <property type="evidence" value="ECO:0007669"/>
    <property type="project" value="InterPro"/>
</dbReference>
<evidence type="ECO:0000313" key="9">
    <source>
        <dbReference type="Proteomes" id="UP000283077"/>
    </source>
</evidence>
<dbReference type="GO" id="GO:0007059">
    <property type="term" value="P:chromosome segregation"/>
    <property type="evidence" value="ECO:0007669"/>
    <property type="project" value="UniProtKB-UniRule"/>
</dbReference>
<dbReference type="EMBL" id="SACS01000004">
    <property type="protein sequence ID" value="RVU40648.1"/>
    <property type="molecule type" value="Genomic_DNA"/>
</dbReference>
<dbReference type="InterPro" id="IPR024704">
    <property type="entry name" value="SMC"/>
</dbReference>
<dbReference type="SUPFAM" id="SSF52540">
    <property type="entry name" value="P-loop containing nucleoside triphosphate hydrolases"/>
    <property type="match status" value="2"/>
</dbReference>
<dbReference type="GO" id="GO:0030261">
    <property type="term" value="P:chromosome condensation"/>
    <property type="evidence" value="ECO:0007669"/>
    <property type="project" value="InterPro"/>
</dbReference>
<evidence type="ECO:0000256" key="5">
    <source>
        <dbReference type="ARBA" id="ARBA00023125"/>
    </source>
</evidence>
<evidence type="ECO:0000256" key="4">
    <source>
        <dbReference type="ARBA" id="ARBA00023054"/>
    </source>
</evidence>
<evidence type="ECO:0000259" key="7">
    <source>
        <dbReference type="Pfam" id="PF02463"/>
    </source>
</evidence>
<comment type="subcellular location">
    <subcellularLocation>
        <location evidence="6">Cytoplasm</location>
    </subcellularLocation>
</comment>
<comment type="domain">
    <text evidence="6">Contains large globular domains required for ATP hydrolysis at each terminus and a third globular domain forming a flexible hinge near the middle of the molecule. These domains are separated by coiled-coil structures.</text>
</comment>
<keyword evidence="1 6" id="KW-0963">Cytoplasm</keyword>
<keyword evidence="5 6" id="KW-0238">DNA-binding</keyword>
<dbReference type="GO" id="GO:0005737">
    <property type="term" value="C:cytoplasm"/>
    <property type="evidence" value="ECO:0007669"/>
    <property type="project" value="UniProtKB-SubCell"/>
</dbReference>
<keyword evidence="3 6" id="KW-0067">ATP-binding</keyword>
<sequence>MRLKQIKLAGFKSFVDPTQVPFPAAMTCVVGPNGCGKSNVIDAVRWVLGESSAKNLRGDAMTDVIFNGSTQRKPVSQASVELVFENTQGKLQGSLADRSEISLKRLVTRDAQSHYFLNGTKCRRRDITDIFLGTGLGPRSYAIIEQGMISRLIESRPQELRVFLEEAAGISKYKERRRETETRIKHTRDNLDRLADVREELGKNLDKLKRQAAVAERYKELKASERRYKAELTCLKWLFYQEHLQQAEQMLAALEVDFERFQAQGSGDFRVLTEFKQQLEAAREAVAVSQQKFYQLGADISALEQQLLHQRQRKQGLLDDERNLTLSLQHGLDQMVQEQAQLEELQQQLLKQQPDAEICAQQAEELSELIFQSEQRLVDQQAVQQRLQQQLFDLQQQQRQLQLQSQNQQQQSQQLMLREQQLTLQQQELAATDYQQKLQAASQLQQQLQQELSLQQAAFTQVTSDFENTQQQLQTQQLELSTVELSRQHLQKQQQSLQQQVQQLLAQKLLLPDLTIAAGWSVAVAVALAKLNFSAVLQDHQPEALGNYLFLKDFPKAIPSTSLAAKISSGVMPAYFASIYCAEDDASALQLLAELRLTAAGSGTSVICKNGNWYGLNWRLVAGSHEQDNPQALTEREQQLGLELADLEHEKSALQQNIEALTSSRQQQQLQLQQLQSSLQQLQQQTHQAQTNAQLLAQQQQQVTARLTQIAEELAQVQQQLTQAEQNIELWQLQLAEVDEQLLQQQDKHSAQQQLQLQLQQQLQQYRQQQQQLSQQQQQFALSQVSIERQIEAARLHLQRTKQQHQQLAERLQLLTAQLELLDEPDGAGQEQLQILLLQRDDIAEQKLQQQNLQSSLEQQVRDLEQGQHGLQQQLQSKQKQIESARLEAEGYRVRANNMLELLSEQKVNFSELQATLPSDATESVWQQQLDKASDALNRLGPINLAAIEEYAQQDERKKYLDLQHDDLIAALDTLETAIRKIDRETRQKFKETFDQVNSGLQTLFPKVFGGGSAYLELTDEDLLETGVSIMARPPGKKNSTIHLLSGGEKALTALSLVFSIFRLNPAPFCMLDEVDAPLDDANVGRFCNLVREMSETVQFIYISHNKIAMEMATQLMGVTMQEPGVSRVVAVDVEDAVKMAQA</sequence>
<dbReference type="PIRSF" id="PIRSF005719">
    <property type="entry name" value="SMC"/>
    <property type="match status" value="1"/>
</dbReference>
<feature type="coiled-coil region" evidence="6">
    <location>
        <begin position="170"/>
        <end position="218"/>
    </location>
</feature>
<dbReference type="Gene3D" id="3.40.50.300">
    <property type="entry name" value="P-loop containing nucleotide triphosphate hydrolases"/>
    <property type="match status" value="2"/>
</dbReference>
<dbReference type="HAMAP" id="MF_01894">
    <property type="entry name" value="Smc_prok"/>
    <property type="match status" value="1"/>
</dbReference>
<feature type="coiled-coil region" evidence="6">
    <location>
        <begin position="244"/>
        <end position="292"/>
    </location>
</feature>
<dbReference type="CDD" id="cd03278">
    <property type="entry name" value="ABC_SMC_barmotin"/>
    <property type="match status" value="2"/>
</dbReference>
<dbReference type="GO" id="GO:0003677">
    <property type="term" value="F:DNA binding"/>
    <property type="evidence" value="ECO:0007669"/>
    <property type="project" value="UniProtKB-UniRule"/>
</dbReference>
<dbReference type="AlphaFoldDB" id="A0A437R1N7"/>
<keyword evidence="2 6" id="KW-0547">Nucleotide-binding</keyword>